<sequence length="136" mass="15022">MNGGSAGYLTSINGILVAYRSNVLAGKKKFPSALPFEITVVSLCAYFTDDDFFTAFPSRFLSFYMLEILAYNTTKNRFRAISVFGGKFVFGSLGGFGCPKFYLPCPELALIAVVDYGITAERSNYACIINKETVRR</sequence>
<organism evidence="1 2">
    <name type="scientific">Caerostris darwini</name>
    <dbReference type="NCBI Taxonomy" id="1538125"/>
    <lineage>
        <taxon>Eukaryota</taxon>
        <taxon>Metazoa</taxon>
        <taxon>Ecdysozoa</taxon>
        <taxon>Arthropoda</taxon>
        <taxon>Chelicerata</taxon>
        <taxon>Arachnida</taxon>
        <taxon>Araneae</taxon>
        <taxon>Araneomorphae</taxon>
        <taxon>Entelegynae</taxon>
        <taxon>Araneoidea</taxon>
        <taxon>Araneidae</taxon>
        <taxon>Caerostris</taxon>
    </lineage>
</organism>
<evidence type="ECO:0000313" key="2">
    <source>
        <dbReference type="Proteomes" id="UP001054837"/>
    </source>
</evidence>
<proteinExistence type="predicted"/>
<dbReference type="Proteomes" id="UP001054837">
    <property type="component" value="Unassembled WGS sequence"/>
</dbReference>
<gene>
    <name evidence="1" type="ORF">CDAR_595841</name>
</gene>
<protein>
    <recommendedName>
        <fullName evidence="3">LAGLIDADG homing endonuclease</fullName>
    </recommendedName>
</protein>
<reference evidence="1 2" key="1">
    <citation type="submission" date="2021-06" db="EMBL/GenBank/DDBJ databases">
        <title>Caerostris darwini draft genome.</title>
        <authorList>
            <person name="Kono N."/>
            <person name="Arakawa K."/>
        </authorList>
    </citation>
    <scope>NUCLEOTIDE SEQUENCE [LARGE SCALE GENOMIC DNA]</scope>
</reference>
<keyword evidence="2" id="KW-1185">Reference proteome</keyword>
<name>A0AAV4Q6D3_9ARAC</name>
<evidence type="ECO:0008006" key="3">
    <source>
        <dbReference type="Google" id="ProtNLM"/>
    </source>
</evidence>
<dbReference type="AlphaFoldDB" id="A0AAV4Q6D3"/>
<accession>A0AAV4Q6D3</accession>
<evidence type="ECO:0000313" key="1">
    <source>
        <dbReference type="EMBL" id="GIY04630.1"/>
    </source>
</evidence>
<dbReference type="EMBL" id="BPLQ01003956">
    <property type="protein sequence ID" value="GIY04630.1"/>
    <property type="molecule type" value="Genomic_DNA"/>
</dbReference>
<comment type="caution">
    <text evidence="1">The sequence shown here is derived from an EMBL/GenBank/DDBJ whole genome shotgun (WGS) entry which is preliminary data.</text>
</comment>